<dbReference type="Pfam" id="PF05272">
    <property type="entry name" value="VapE-like_dom"/>
    <property type="match status" value="1"/>
</dbReference>
<comment type="caution">
    <text evidence="2">The sequence shown here is derived from an EMBL/GenBank/DDBJ whole genome shotgun (WGS) entry which is preliminary data.</text>
</comment>
<gene>
    <name evidence="2" type="ORF">EVA_16524</name>
</gene>
<dbReference type="InterPro" id="IPR007936">
    <property type="entry name" value="VapE-like_dom"/>
</dbReference>
<protein>
    <submittedName>
        <fullName evidence="2">Virulence-associated E</fullName>
    </submittedName>
</protein>
<organism evidence="2">
    <name type="scientific">gut metagenome</name>
    <dbReference type="NCBI Taxonomy" id="749906"/>
    <lineage>
        <taxon>unclassified sequences</taxon>
        <taxon>metagenomes</taxon>
        <taxon>organismal metagenomes</taxon>
    </lineage>
</organism>
<accession>J9C697</accession>
<evidence type="ECO:0000259" key="1">
    <source>
        <dbReference type="Pfam" id="PF05272"/>
    </source>
</evidence>
<proteinExistence type="predicted"/>
<name>J9C697_9ZZZZ</name>
<dbReference type="PANTHER" id="PTHR34985">
    <property type="entry name" value="SLR0554 PROTEIN"/>
    <property type="match status" value="1"/>
</dbReference>
<dbReference type="EMBL" id="AMCI01005841">
    <property type="protein sequence ID" value="EJW95370.1"/>
    <property type="molecule type" value="Genomic_DNA"/>
</dbReference>
<dbReference type="AlphaFoldDB" id="J9C697"/>
<feature type="non-terminal residue" evidence="2">
    <location>
        <position position="100"/>
    </location>
</feature>
<reference evidence="2" key="1">
    <citation type="journal article" date="2012" name="PLoS ONE">
        <title>Gene sets for utilization of primary and secondary nutrition supplies in the distal gut of endangered iberian lynx.</title>
        <authorList>
            <person name="Alcaide M."/>
            <person name="Messina E."/>
            <person name="Richter M."/>
            <person name="Bargiela R."/>
            <person name="Peplies J."/>
            <person name="Huws S.A."/>
            <person name="Newbold C.J."/>
            <person name="Golyshin P.N."/>
            <person name="Simon M.A."/>
            <person name="Lopez G."/>
            <person name="Yakimov M.M."/>
            <person name="Ferrer M."/>
        </authorList>
    </citation>
    <scope>NUCLEOTIDE SEQUENCE</scope>
</reference>
<sequence>MQPANAKSIEEIKSFLSRQKETYKIPYETHPADRKRQCVFGGSSNTLDFLPLDRTGNRRFVPVMVYPERAEVHILADEQASREYINQMWAEAMEIYRSGN</sequence>
<dbReference type="PANTHER" id="PTHR34985:SF1">
    <property type="entry name" value="SLR0554 PROTEIN"/>
    <property type="match status" value="1"/>
</dbReference>
<evidence type="ECO:0000313" key="2">
    <source>
        <dbReference type="EMBL" id="EJW95370.1"/>
    </source>
</evidence>
<feature type="domain" description="Virulence-associated protein E-like" evidence="1">
    <location>
        <begin position="1"/>
        <end position="99"/>
    </location>
</feature>